<keyword evidence="1" id="KW-0812">Transmembrane</keyword>
<feature type="transmembrane region" description="Helical" evidence="1">
    <location>
        <begin position="300"/>
        <end position="317"/>
    </location>
</feature>
<keyword evidence="1" id="KW-0472">Membrane</keyword>
<proteinExistence type="predicted"/>
<sequence>MKKHQEEIRNELINSKLITREQGNQIDAYKKLSIFSLHNELRTLLYLSVSLFTAGIGIIIYQNIDSIGHIALLLALFIIICFCFFMSFQKAPRFQKTETFFSNSLFDYLIVLAYILTCTFIGYLQFQYSIFGNQFGLATLIPTLIGLGCAYYFDNKSILTIAITGLAAFIGITVKPQMLLQWDTFNLNTLGYPSILLGAVLVLWSIYCDTIDLKKHFKLIFTTYALHIISLACICNLLSYTNRVPFAIFLLLSTYYFIKTSIKIKAISIYIFTILYGYIGLNIILFMLLERLDFSNLFELFIFLLPIYFILSIIGFIKSIKKFKQ</sequence>
<feature type="transmembrane region" description="Helical" evidence="1">
    <location>
        <begin position="219"/>
        <end position="240"/>
    </location>
</feature>
<dbReference type="EMBL" id="JBHMEY010000003">
    <property type="protein sequence ID" value="MFB9095192.1"/>
    <property type="molecule type" value="Genomic_DNA"/>
</dbReference>
<dbReference type="Pfam" id="PF09925">
    <property type="entry name" value="DUF2157"/>
    <property type="match status" value="1"/>
</dbReference>
<feature type="transmembrane region" description="Helical" evidence="1">
    <location>
        <begin position="135"/>
        <end position="153"/>
    </location>
</feature>
<feature type="transmembrane region" description="Helical" evidence="1">
    <location>
        <begin position="43"/>
        <end position="61"/>
    </location>
</feature>
<accession>A0ABV5GIQ8</accession>
<evidence type="ECO:0000256" key="1">
    <source>
        <dbReference type="SAM" id="Phobius"/>
    </source>
</evidence>
<dbReference type="InterPro" id="IPR018677">
    <property type="entry name" value="DUF2157"/>
</dbReference>
<dbReference type="RefSeq" id="WP_236456667.1">
    <property type="nucleotide sequence ID" value="NZ_CBCSGE010000025.1"/>
</dbReference>
<feature type="transmembrane region" description="Helical" evidence="1">
    <location>
        <begin position="158"/>
        <end position="178"/>
    </location>
</feature>
<feature type="transmembrane region" description="Helical" evidence="1">
    <location>
        <begin position="190"/>
        <end position="207"/>
    </location>
</feature>
<reference evidence="3 4" key="1">
    <citation type="submission" date="2024-09" db="EMBL/GenBank/DDBJ databases">
        <authorList>
            <person name="Sun Q."/>
            <person name="Mori K."/>
        </authorList>
    </citation>
    <scope>NUCLEOTIDE SEQUENCE [LARGE SCALE GENOMIC DNA]</scope>
    <source>
        <strain evidence="3 4">CECT 7955</strain>
    </source>
</reference>
<organism evidence="3 4">
    <name type="scientific">Flavobacterium jumunjinense</name>
    <dbReference type="NCBI Taxonomy" id="998845"/>
    <lineage>
        <taxon>Bacteria</taxon>
        <taxon>Pseudomonadati</taxon>
        <taxon>Bacteroidota</taxon>
        <taxon>Flavobacteriia</taxon>
        <taxon>Flavobacteriales</taxon>
        <taxon>Flavobacteriaceae</taxon>
        <taxon>Flavobacterium</taxon>
    </lineage>
</organism>
<protein>
    <submittedName>
        <fullName evidence="3">DUF2157 domain-containing protein</fullName>
    </submittedName>
</protein>
<dbReference type="Proteomes" id="UP001589607">
    <property type="component" value="Unassembled WGS sequence"/>
</dbReference>
<feature type="transmembrane region" description="Helical" evidence="1">
    <location>
        <begin position="269"/>
        <end position="288"/>
    </location>
</feature>
<keyword evidence="1" id="KW-1133">Transmembrane helix</keyword>
<feature type="transmembrane region" description="Helical" evidence="1">
    <location>
        <begin position="67"/>
        <end position="88"/>
    </location>
</feature>
<keyword evidence="4" id="KW-1185">Reference proteome</keyword>
<feature type="transmembrane region" description="Helical" evidence="1">
    <location>
        <begin position="246"/>
        <end position="262"/>
    </location>
</feature>
<feature type="transmembrane region" description="Helical" evidence="1">
    <location>
        <begin position="100"/>
        <end position="123"/>
    </location>
</feature>
<evidence type="ECO:0000259" key="2">
    <source>
        <dbReference type="Pfam" id="PF09925"/>
    </source>
</evidence>
<name>A0ABV5GIQ8_9FLAO</name>
<comment type="caution">
    <text evidence="3">The sequence shown here is derived from an EMBL/GenBank/DDBJ whole genome shotgun (WGS) entry which is preliminary data.</text>
</comment>
<feature type="domain" description="DUF2157" evidence="2">
    <location>
        <begin position="12"/>
        <end position="158"/>
    </location>
</feature>
<evidence type="ECO:0000313" key="4">
    <source>
        <dbReference type="Proteomes" id="UP001589607"/>
    </source>
</evidence>
<gene>
    <name evidence="3" type="ORF">ACFFVF_01575</name>
</gene>
<evidence type="ECO:0000313" key="3">
    <source>
        <dbReference type="EMBL" id="MFB9095192.1"/>
    </source>
</evidence>